<keyword evidence="1" id="KW-0812">Transmembrane</keyword>
<evidence type="ECO:0000313" key="3">
    <source>
        <dbReference type="Proteomes" id="UP001302367"/>
    </source>
</evidence>
<accession>A0ABZ0ND89</accession>
<dbReference type="EMBL" id="CP134184">
    <property type="protein sequence ID" value="WPA97492.1"/>
    <property type="molecule type" value="Genomic_DNA"/>
</dbReference>
<sequence length="319" mass="36057">MAPKTRASTTIFQDEDLPATFRTKDSGLASPLDDLESFLASDLSVDRLEHIAKYLWLAGRSYPPRALNLQAVLERTIVPCTDASLHLVWVPGKIYIKPLPRYFFTPSFFQQYLQGDNTHGSALGLLFTYTSLIPNELDFDLAKEQHLLPSDPDVSWQKWKDLSGQLRKNYPDNSIYDCKYLPMRYKYGELRLGRLNKIYRCVGGDWLHGFSSLTGMSTYRQFFSANIGFITSLTVYIALVLTAMQVGLAVDGYGNSAVFRRVCWGFTIFSIIGPMGAGAAVAVIFLVLLVANWARAVAAKRARFGKHQNEMERVRYHKK</sequence>
<dbReference type="InterPro" id="IPR046536">
    <property type="entry name" value="DUF6601"/>
</dbReference>
<gene>
    <name evidence="2" type="ORF">RHO25_002102</name>
</gene>
<name>A0ABZ0ND89_CERBT</name>
<reference evidence="2 3" key="1">
    <citation type="submission" date="2023-09" db="EMBL/GenBank/DDBJ databases">
        <title>Complete-Gapless Cercospora beticola genome.</title>
        <authorList>
            <person name="Wyatt N.A."/>
            <person name="Spanner R.E."/>
            <person name="Bolton M.D."/>
        </authorList>
    </citation>
    <scope>NUCLEOTIDE SEQUENCE [LARGE SCALE GENOMIC DNA]</scope>
    <source>
        <strain evidence="2">Cb09-40</strain>
    </source>
</reference>
<dbReference type="GeneID" id="90643788"/>
<proteinExistence type="predicted"/>
<organism evidence="2 3">
    <name type="scientific">Cercospora beticola</name>
    <name type="common">Sugarbeet leaf spot fungus</name>
    <dbReference type="NCBI Taxonomy" id="122368"/>
    <lineage>
        <taxon>Eukaryota</taxon>
        <taxon>Fungi</taxon>
        <taxon>Dikarya</taxon>
        <taxon>Ascomycota</taxon>
        <taxon>Pezizomycotina</taxon>
        <taxon>Dothideomycetes</taxon>
        <taxon>Dothideomycetidae</taxon>
        <taxon>Mycosphaerellales</taxon>
        <taxon>Mycosphaerellaceae</taxon>
        <taxon>Cercospora</taxon>
    </lineage>
</organism>
<feature type="transmembrane region" description="Helical" evidence="1">
    <location>
        <begin position="222"/>
        <end position="244"/>
    </location>
</feature>
<keyword evidence="1" id="KW-1133">Transmembrane helix</keyword>
<keyword evidence="1" id="KW-0472">Membrane</keyword>
<evidence type="ECO:0000313" key="2">
    <source>
        <dbReference type="EMBL" id="WPA97492.1"/>
    </source>
</evidence>
<dbReference type="Pfam" id="PF20246">
    <property type="entry name" value="DUF6601"/>
    <property type="match status" value="1"/>
</dbReference>
<protein>
    <submittedName>
        <fullName evidence="2">Uncharacterized protein</fullName>
    </submittedName>
</protein>
<feature type="transmembrane region" description="Helical" evidence="1">
    <location>
        <begin position="264"/>
        <end position="291"/>
    </location>
</feature>
<dbReference type="RefSeq" id="XP_065458247.1">
    <property type="nucleotide sequence ID" value="XM_065602175.1"/>
</dbReference>
<dbReference type="Proteomes" id="UP001302367">
    <property type="component" value="Chromosome 1"/>
</dbReference>
<dbReference type="PANTHER" id="PTHR34414">
    <property type="entry name" value="HET DOMAIN-CONTAINING PROTEIN-RELATED"/>
    <property type="match status" value="1"/>
</dbReference>
<evidence type="ECO:0000256" key="1">
    <source>
        <dbReference type="SAM" id="Phobius"/>
    </source>
</evidence>
<dbReference type="PANTHER" id="PTHR34414:SF1">
    <property type="entry name" value="SUBTILISIN-LIKE SERINE PROTEASE"/>
    <property type="match status" value="1"/>
</dbReference>
<keyword evidence="3" id="KW-1185">Reference proteome</keyword>